<dbReference type="OrthoDB" id="6932722at2759"/>
<gene>
    <name evidence="2" type="ORF">BINO364_LOCUS14481</name>
</gene>
<feature type="compositionally biased region" description="Low complexity" evidence="1">
    <location>
        <begin position="519"/>
        <end position="528"/>
    </location>
</feature>
<feature type="compositionally biased region" description="Polar residues" evidence="1">
    <location>
        <begin position="778"/>
        <end position="798"/>
    </location>
</feature>
<feature type="compositionally biased region" description="Basic and acidic residues" evidence="1">
    <location>
        <begin position="806"/>
        <end position="823"/>
    </location>
</feature>
<feature type="non-terminal residue" evidence="2">
    <location>
        <position position="898"/>
    </location>
</feature>
<proteinExistence type="predicted"/>
<evidence type="ECO:0000313" key="2">
    <source>
        <dbReference type="EMBL" id="CAH0729391.1"/>
    </source>
</evidence>
<dbReference type="EMBL" id="OV170228">
    <property type="protein sequence ID" value="CAH0729391.1"/>
    <property type="molecule type" value="Genomic_DNA"/>
</dbReference>
<keyword evidence="3" id="KW-1185">Reference proteome</keyword>
<name>A0A8J9YKW2_9NEOP</name>
<feature type="region of interest" description="Disordered" evidence="1">
    <location>
        <begin position="778"/>
        <end position="834"/>
    </location>
</feature>
<evidence type="ECO:0000313" key="3">
    <source>
        <dbReference type="Proteomes" id="UP000838878"/>
    </source>
</evidence>
<evidence type="ECO:0000256" key="1">
    <source>
        <dbReference type="SAM" id="MobiDB-lite"/>
    </source>
</evidence>
<feature type="compositionally biased region" description="Basic residues" evidence="1">
    <location>
        <begin position="8"/>
        <end position="17"/>
    </location>
</feature>
<dbReference type="Proteomes" id="UP000838878">
    <property type="component" value="Chromosome 8"/>
</dbReference>
<protein>
    <submittedName>
        <fullName evidence="2">Uncharacterized protein</fullName>
    </submittedName>
</protein>
<organism evidence="2 3">
    <name type="scientific">Brenthis ino</name>
    <name type="common">lesser marbled fritillary</name>
    <dbReference type="NCBI Taxonomy" id="405034"/>
    <lineage>
        <taxon>Eukaryota</taxon>
        <taxon>Metazoa</taxon>
        <taxon>Ecdysozoa</taxon>
        <taxon>Arthropoda</taxon>
        <taxon>Hexapoda</taxon>
        <taxon>Insecta</taxon>
        <taxon>Pterygota</taxon>
        <taxon>Neoptera</taxon>
        <taxon>Endopterygota</taxon>
        <taxon>Lepidoptera</taxon>
        <taxon>Glossata</taxon>
        <taxon>Ditrysia</taxon>
        <taxon>Papilionoidea</taxon>
        <taxon>Nymphalidae</taxon>
        <taxon>Heliconiinae</taxon>
        <taxon>Argynnini</taxon>
        <taxon>Brenthis</taxon>
    </lineage>
</organism>
<feature type="region of interest" description="Disordered" evidence="1">
    <location>
        <begin position="741"/>
        <end position="765"/>
    </location>
</feature>
<feature type="compositionally biased region" description="Basic and acidic residues" evidence="1">
    <location>
        <begin position="245"/>
        <end position="276"/>
    </location>
</feature>
<dbReference type="AlphaFoldDB" id="A0A8J9YKW2"/>
<reference evidence="2" key="1">
    <citation type="submission" date="2021-12" db="EMBL/GenBank/DDBJ databases">
        <authorList>
            <person name="Martin H S."/>
        </authorList>
    </citation>
    <scope>NUCLEOTIDE SEQUENCE</scope>
</reference>
<accession>A0A8J9YKW2</accession>
<sequence length="898" mass="101097">MSDTKVNVSKRKNKTKKSAKEEEVTCWNCFTVEDNDRHLEPVPLPKVREEHREKLKVYSFLASELSKPRAVPLKQKVSEHYAIGKKIDEKISCQVSAECLSGNNFGTPSNDKNDIKNESQTKKYLSNEDIDIKEKNQLLLSTDEKNISQIQQCENKVKSLHKENVYKNSTLQSSEHSDIESSFNNKPEILNLNKNVSENISIHNIYEDCGTNKVSKKVSSEFMSLDIPPNEGSANDNPTKLNIKKSTEPESKALSKTPSIREQKSPKEIRENEVESLHEENLFKNSPIRVSEDDDIKTSSYKNSKFLDIDKKVFDEISIHVKSKDCGTNKASKPSSLEFMSLDTPPNEDNIDQNTSKTLPELNTYKSDELENKTLLNTSLLREHKSSENNYSSNINEIKSLDMTKDKIYESVLEKMSKLSISNSIGSEENTSPIKRDLIIHQQNSPSTEIAGKTKSSTIDYTHRDERNKMKQSKPLQNNYKRNEIKTMFGNVIDMTNKEKNPTRASSTPMLSQKTIKKLSSNSLSSDSPIIRDDNQDACPSKLESPMTVKLFKTREITKLSPPLVTKAIERKSIEKLTSQKLSSYRDVEKDKNKAERTSDKIVVQKNKSTNILPIPNKEDNKLTSIQANKSILFPSSEKKSIALNTSLRPESVNTKIPVLQKSVSSKYSPVQILRNKAKHYLTRNSSNVSDKLSPTLSIKNYVNQENKQSSSAFKSPIKNELEYSECKNIENENILFKVPINTSTPKGKSSEISDTLSESESNQTSLEIKDAIASSYKNDNASSNGSESGYAGSSANVQDLPGDENTSKILDDDPKDTTDKNDNNTSLPYPSEHFKSSITSLNIINNKKPLQTSTMSLYTTSKKSPMKFLRWSTSSPKSISFKGLLIYSINFIILISS</sequence>
<feature type="region of interest" description="Disordered" evidence="1">
    <location>
        <begin position="1"/>
        <end position="21"/>
    </location>
</feature>
<feature type="region of interest" description="Disordered" evidence="1">
    <location>
        <begin position="225"/>
        <end position="276"/>
    </location>
</feature>
<feature type="region of interest" description="Disordered" evidence="1">
    <location>
        <begin position="519"/>
        <end position="542"/>
    </location>
</feature>